<dbReference type="EMBL" id="BSVB01000001">
    <property type="protein sequence ID" value="GMA95329.1"/>
    <property type="molecule type" value="Genomic_DNA"/>
</dbReference>
<feature type="transmembrane region" description="Helical" evidence="1">
    <location>
        <begin position="61"/>
        <end position="79"/>
    </location>
</feature>
<feature type="transmembrane region" description="Helical" evidence="1">
    <location>
        <begin position="86"/>
        <end position="108"/>
    </location>
</feature>
<gene>
    <name evidence="2" type="ORF">GCM10025881_21530</name>
</gene>
<dbReference type="Proteomes" id="UP001157034">
    <property type="component" value="Unassembled WGS sequence"/>
</dbReference>
<keyword evidence="1" id="KW-1133">Transmembrane helix</keyword>
<dbReference type="PANTHER" id="PTHR40078">
    <property type="entry name" value="INTEGRAL MEMBRANE PROTEIN-RELATED"/>
    <property type="match status" value="1"/>
</dbReference>
<evidence type="ECO:0000256" key="1">
    <source>
        <dbReference type="SAM" id="Phobius"/>
    </source>
</evidence>
<comment type="caution">
    <text evidence="2">The sequence shown here is derived from an EMBL/GenBank/DDBJ whole genome shotgun (WGS) entry which is preliminary data.</text>
</comment>
<sequence length="146" mass="15427">MALSIAFPTRGDRPAIRARRFTQLLSGLVLYGIAISLEVRAGIGLSPWDVLAQGVSNRTGIAFGLVTNLVGALVLLFWIPLRQRPGLGTVLNVLVIGPSAQLGLWIVPQQTEPVVQGLVFAAGLLLLAFATGLYIGARMGRARVTG</sequence>
<dbReference type="Pfam" id="PF19700">
    <property type="entry name" value="DUF6198"/>
    <property type="match status" value="1"/>
</dbReference>
<proteinExistence type="predicted"/>
<evidence type="ECO:0008006" key="4">
    <source>
        <dbReference type="Google" id="ProtNLM"/>
    </source>
</evidence>
<evidence type="ECO:0000313" key="3">
    <source>
        <dbReference type="Proteomes" id="UP001157034"/>
    </source>
</evidence>
<keyword evidence="1" id="KW-0812">Transmembrane</keyword>
<feature type="transmembrane region" description="Helical" evidence="1">
    <location>
        <begin position="114"/>
        <end position="137"/>
    </location>
</feature>
<reference evidence="3" key="1">
    <citation type="journal article" date="2019" name="Int. J. Syst. Evol. Microbiol.">
        <title>The Global Catalogue of Microorganisms (GCM) 10K type strain sequencing project: providing services to taxonomists for standard genome sequencing and annotation.</title>
        <authorList>
            <consortium name="The Broad Institute Genomics Platform"/>
            <consortium name="The Broad Institute Genome Sequencing Center for Infectious Disease"/>
            <person name="Wu L."/>
            <person name="Ma J."/>
        </authorList>
    </citation>
    <scope>NUCLEOTIDE SEQUENCE [LARGE SCALE GENOMIC DNA]</scope>
    <source>
        <strain evidence="3">NBRC 108894</strain>
    </source>
</reference>
<keyword evidence="1" id="KW-0472">Membrane</keyword>
<keyword evidence="3" id="KW-1185">Reference proteome</keyword>
<accession>A0ABQ6K7S3</accession>
<organism evidence="2 3">
    <name type="scientific">Pseudolysinimonas kribbensis</name>
    <dbReference type="NCBI Taxonomy" id="433641"/>
    <lineage>
        <taxon>Bacteria</taxon>
        <taxon>Bacillati</taxon>
        <taxon>Actinomycetota</taxon>
        <taxon>Actinomycetes</taxon>
        <taxon>Micrococcales</taxon>
        <taxon>Microbacteriaceae</taxon>
        <taxon>Pseudolysinimonas</taxon>
    </lineage>
</organism>
<dbReference type="InterPro" id="IPR038750">
    <property type="entry name" value="YczE/YyaS-like"/>
</dbReference>
<evidence type="ECO:0000313" key="2">
    <source>
        <dbReference type="EMBL" id="GMA95329.1"/>
    </source>
</evidence>
<name>A0ABQ6K7S3_9MICO</name>
<dbReference type="PANTHER" id="PTHR40078:SF1">
    <property type="entry name" value="INTEGRAL MEMBRANE PROTEIN"/>
    <property type="match status" value="1"/>
</dbReference>
<dbReference type="RefSeq" id="WP_284254104.1">
    <property type="nucleotide sequence ID" value="NZ_BSVB01000001.1"/>
</dbReference>
<protein>
    <recommendedName>
        <fullName evidence="4">Integral membrane protein</fullName>
    </recommendedName>
</protein>
<feature type="transmembrane region" description="Helical" evidence="1">
    <location>
        <begin position="21"/>
        <end position="41"/>
    </location>
</feature>